<dbReference type="GO" id="GO:0000981">
    <property type="term" value="F:DNA-binding transcription factor activity, RNA polymerase II-specific"/>
    <property type="evidence" value="ECO:0007669"/>
    <property type="project" value="InterPro"/>
</dbReference>
<dbReference type="PANTHER" id="PTHR31069">
    <property type="entry name" value="OLEATE-ACTIVATED TRANSCRIPTION FACTOR 1-RELATED"/>
    <property type="match status" value="1"/>
</dbReference>
<keyword evidence="2" id="KW-0238">DNA-binding</keyword>
<dbReference type="EMBL" id="CP069104">
    <property type="protein sequence ID" value="QSS54402.1"/>
    <property type="molecule type" value="Genomic_DNA"/>
</dbReference>
<organism evidence="7 8">
    <name type="scientific">Ajellomyces capsulatus (strain H88)</name>
    <name type="common">Darling's disease fungus</name>
    <name type="synonym">Histoplasma capsulatum</name>
    <dbReference type="NCBI Taxonomy" id="544711"/>
    <lineage>
        <taxon>Eukaryota</taxon>
        <taxon>Fungi</taxon>
        <taxon>Dikarya</taxon>
        <taxon>Ascomycota</taxon>
        <taxon>Pezizomycotina</taxon>
        <taxon>Eurotiomycetes</taxon>
        <taxon>Eurotiomycetidae</taxon>
        <taxon>Onygenales</taxon>
        <taxon>Ajellomycetaceae</taxon>
        <taxon>Histoplasma</taxon>
    </lineage>
</organism>
<feature type="region of interest" description="Disordered" evidence="5">
    <location>
        <begin position="366"/>
        <end position="389"/>
    </location>
</feature>
<dbReference type="SUPFAM" id="SSF57701">
    <property type="entry name" value="Zn2/Cys6 DNA-binding domain"/>
    <property type="match status" value="1"/>
</dbReference>
<evidence type="ECO:0000259" key="6">
    <source>
        <dbReference type="PROSITE" id="PS50048"/>
    </source>
</evidence>
<dbReference type="VEuPathDB" id="FungiDB:I7I53_01934"/>
<keyword evidence="4" id="KW-0539">Nucleus</keyword>
<evidence type="ECO:0000256" key="5">
    <source>
        <dbReference type="SAM" id="MobiDB-lite"/>
    </source>
</evidence>
<dbReference type="GO" id="GO:0008270">
    <property type="term" value="F:zinc ion binding"/>
    <property type="evidence" value="ECO:0007669"/>
    <property type="project" value="InterPro"/>
</dbReference>
<reference evidence="7" key="1">
    <citation type="submission" date="2021-01" db="EMBL/GenBank/DDBJ databases">
        <title>Chromosome-level genome assembly of a human fungal pathogen reveals clustering of transcriptionally co-regulated genes.</title>
        <authorList>
            <person name="Voorhies M."/>
            <person name="Cohen S."/>
            <person name="Shea T.P."/>
            <person name="Petrus S."/>
            <person name="Munoz J.F."/>
            <person name="Poplawski S."/>
            <person name="Goldman W.E."/>
            <person name="Michael T."/>
            <person name="Cuomo C.A."/>
            <person name="Sil A."/>
            <person name="Beyhan S."/>
        </authorList>
    </citation>
    <scope>NUCLEOTIDE SEQUENCE</scope>
    <source>
        <strain evidence="7">H88</strain>
    </source>
</reference>
<dbReference type="InterPro" id="IPR036864">
    <property type="entry name" value="Zn2-C6_fun-type_DNA-bd_sf"/>
</dbReference>
<dbReference type="GO" id="GO:0003677">
    <property type="term" value="F:DNA binding"/>
    <property type="evidence" value="ECO:0007669"/>
    <property type="project" value="UniProtKB-KW"/>
</dbReference>
<protein>
    <submittedName>
        <fullName evidence="7">C6 finger domain-containing protein</fullName>
    </submittedName>
</protein>
<dbReference type="AlphaFoldDB" id="A0A8A1LQV6"/>
<dbReference type="Pfam" id="PF00172">
    <property type="entry name" value="Zn_clus"/>
    <property type="match status" value="1"/>
</dbReference>
<evidence type="ECO:0000256" key="3">
    <source>
        <dbReference type="ARBA" id="ARBA00023163"/>
    </source>
</evidence>
<keyword evidence="3" id="KW-0804">Transcription</keyword>
<evidence type="ECO:0000256" key="2">
    <source>
        <dbReference type="ARBA" id="ARBA00023125"/>
    </source>
</evidence>
<evidence type="ECO:0000313" key="8">
    <source>
        <dbReference type="Proteomes" id="UP000663419"/>
    </source>
</evidence>
<gene>
    <name evidence="7" type="ORF">I7I53_01934</name>
</gene>
<feature type="compositionally biased region" description="Polar residues" evidence="5">
    <location>
        <begin position="11"/>
        <end position="23"/>
    </location>
</feature>
<feature type="domain" description="Zn(2)-C6 fungal-type" evidence="6">
    <location>
        <begin position="32"/>
        <end position="62"/>
    </location>
</feature>
<dbReference type="PANTHER" id="PTHR31069:SF31">
    <property type="entry name" value="MONODICTYPHENONE CLUSTER TRANSCRIPTION FACTOR-RELATED"/>
    <property type="match status" value="1"/>
</dbReference>
<dbReference type="Proteomes" id="UP000663419">
    <property type="component" value="Chromosome 3"/>
</dbReference>
<feature type="compositionally biased region" description="Polar residues" evidence="5">
    <location>
        <begin position="377"/>
        <end position="388"/>
    </location>
</feature>
<sequence length="416" mass="45744">MAAVAEIRMSLSRNPSTGPTTESRASRKRHAACDECRQRKLKCSGEAGGCSRCVKQSLYCHYSIQKPMGRPPKSRARQEDAQIPVTAPQFPDYPRCIPGLVGSPPFSLAGSTRAVPGTTMDAPYTSYMMSPDLYAASNPIYGERGPGQTPIQLPVSSYPTQPSYSQPSGGGMFTPPPSSTTFPISSVPVTAPEAYRQLQPLSPCSCVSYMYLCLNSLSTLTCFPPSSQTLSTLYNAARNARGVIYCEICPQAFNSLVQNLMILGSLLNVIGDTWFKVSHMDAEQLGRNVLSPAFIASLPSDPGERQRRWKRWLRHVVRHGVIGSAITPMVDSVQEESSGCPSLLSLIQELEARQRWWHAQARDHTDYRTGIPKPNNEVPTSEGGQPQDTEYMCSRMAGTARQVIDRFEFDDEEMMG</sequence>
<feature type="region of interest" description="Disordered" evidence="5">
    <location>
        <begin position="1"/>
        <end position="30"/>
    </location>
</feature>
<dbReference type="PROSITE" id="PS00463">
    <property type="entry name" value="ZN2_CY6_FUNGAL_1"/>
    <property type="match status" value="1"/>
</dbReference>
<proteinExistence type="predicted"/>
<evidence type="ECO:0000256" key="1">
    <source>
        <dbReference type="ARBA" id="ARBA00023015"/>
    </source>
</evidence>
<dbReference type="Gene3D" id="4.10.240.10">
    <property type="entry name" value="Zn(2)-C6 fungal-type DNA-binding domain"/>
    <property type="match status" value="1"/>
</dbReference>
<evidence type="ECO:0000313" key="7">
    <source>
        <dbReference type="EMBL" id="QSS54402.1"/>
    </source>
</evidence>
<accession>A0A8A1LQV6</accession>
<dbReference type="CDD" id="cd00067">
    <property type="entry name" value="GAL4"/>
    <property type="match status" value="1"/>
</dbReference>
<dbReference type="SMART" id="SM00066">
    <property type="entry name" value="GAL4"/>
    <property type="match status" value="1"/>
</dbReference>
<dbReference type="PRINTS" id="PR00755">
    <property type="entry name" value="AFLATOXINBRP"/>
</dbReference>
<dbReference type="InterPro" id="IPR001138">
    <property type="entry name" value="Zn2Cys6_DnaBD"/>
</dbReference>
<keyword evidence="1" id="KW-0805">Transcription regulation</keyword>
<dbReference type="PROSITE" id="PS50048">
    <property type="entry name" value="ZN2_CY6_FUNGAL_2"/>
    <property type="match status" value="1"/>
</dbReference>
<dbReference type="InterPro" id="IPR050675">
    <property type="entry name" value="OAF3"/>
</dbReference>
<name>A0A8A1LQV6_AJEC8</name>
<evidence type="ECO:0000256" key="4">
    <source>
        <dbReference type="ARBA" id="ARBA00023242"/>
    </source>
</evidence>